<gene>
    <name evidence="2" type="ORF">ARMGADRAFT_973698</name>
</gene>
<reference evidence="3" key="1">
    <citation type="journal article" date="2017" name="Nat. Ecol. Evol.">
        <title>Genome expansion and lineage-specific genetic innovations in the forest pathogenic fungi Armillaria.</title>
        <authorList>
            <person name="Sipos G."/>
            <person name="Prasanna A.N."/>
            <person name="Walter M.C."/>
            <person name="O'Connor E."/>
            <person name="Balint B."/>
            <person name="Krizsan K."/>
            <person name="Kiss B."/>
            <person name="Hess J."/>
            <person name="Varga T."/>
            <person name="Slot J."/>
            <person name="Riley R."/>
            <person name="Boka B."/>
            <person name="Rigling D."/>
            <person name="Barry K."/>
            <person name="Lee J."/>
            <person name="Mihaltcheva S."/>
            <person name="LaButti K."/>
            <person name="Lipzen A."/>
            <person name="Waldron R."/>
            <person name="Moloney N.M."/>
            <person name="Sperisen C."/>
            <person name="Kredics L."/>
            <person name="Vagvoelgyi C."/>
            <person name="Patrignani A."/>
            <person name="Fitzpatrick D."/>
            <person name="Nagy I."/>
            <person name="Doyle S."/>
            <person name="Anderson J.B."/>
            <person name="Grigoriev I.V."/>
            <person name="Gueldener U."/>
            <person name="Muensterkoetter M."/>
            <person name="Nagy L.G."/>
        </authorList>
    </citation>
    <scope>NUCLEOTIDE SEQUENCE [LARGE SCALE GENOMIC DNA]</scope>
    <source>
        <strain evidence="3">Ar21-2</strain>
    </source>
</reference>
<organism evidence="2 3">
    <name type="scientific">Armillaria gallica</name>
    <name type="common">Bulbous honey fungus</name>
    <name type="synonym">Armillaria bulbosa</name>
    <dbReference type="NCBI Taxonomy" id="47427"/>
    <lineage>
        <taxon>Eukaryota</taxon>
        <taxon>Fungi</taxon>
        <taxon>Dikarya</taxon>
        <taxon>Basidiomycota</taxon>
        <taxon>Agaricomycotina</taxon>
        <taxon>Agaricomycetes</taxon>
        <taxon>Agaricomycetidae</taxon>
        <taxon>Agaricales</taxon>
        <taxon>Marasmiineae</taxon>
        <taxon>Physalacriaceae</taxon>
        <taxon>Armillaria</taxon>
    </lineage>
</organism>
<dbReference type="InterPro" id="IPR010730">
    <property type="entry name" value="HET"/>
</dbReference>
<feature type="non-terminal residue" evidence="2">
    <location>
        <position position="297"/>
    </location>
</feature>
<dbReference type="AlphaFoldDB" id="A0A2H3CUA1"/>
<evidence type="ECO:0000313" key="2">
    <source>
        <dbReference type="EMBL" id="PBK85430.1"/>
    </source>
</evidence>
<dbReference type="OrthoDB" id="5418601at2759"/>
<keyword evidence="3" id="KW-1185">Reference proteome</keyword>
<dbReference type="EMBL" id="KZ293691">
    <property type="protein sequence ID" value="PBK85430.1"/>
    <property type="molecule type" value="Genomic_DNA"/>
</dbReference>
<feature type="domain" description="Heterokaryon incompatibility" evidence="1">
    <location>
        <begin position="49"/>
        <end position="140"/>
    </location>
</feature>
<dbReference type="PANTHER" id="PTHR24148">
    <property type="entry name" value="ANKYRIN REPEAT DOMAIN-CONTAINING PROTEIN 39 HOMOLOG-RELATED"/>
    <property type="match status" value="1"/>
</dbReference>
<dbReference type="PANTHER" id="PTHR24148:SF64">
    <property type="entry name" value="HETEROKARYON INCOMPATIBILITY DOMAIN-CONTAINING PROTEIN"/>
    <property type="match status" value="1"/>
</dbReference>
<accession>A0A2H3CUA1</accession>
<dbReference type="Proteomes" id="UP000217790">
    <property type="component" value="Unassembled WGS sequence"/>
</dbReference>
<dbReference type="InParanoid" id="A0A2H3CUA1"/>
<dbReference type="InterPro" id="IPR052895">
    <property type="entry name" value="HetReg/Transcr_Mod"/>
</dbReference>
<protein>
    <recommendedName>
        <fullName evidence="1">Heterokaryon incompatibility domain-containing protein</fullName>
    </recommendedName>
</protein>
<sequence length="297" mass="34708">MRRDAFADDRIVCSYLPPRRVWVLYSNRVVPRWVAKWEPRLQTPVPWGISHAWMDEKDRSDSFTPINGSEWPVPIPKDAHLDLIRIEMLNLGAEYVWLDVLCLRQKGGQREDLRAEEWKLDVPTIGRVYQMAEKVAYYFSGLGRPFSMRESDFESDRCWFRRAWTLQEMTQTTHPITVLLRPDLHAMLRIMEEGMRTRIETQLSSLRDSIMSGSSNTLDALSEMQKRVSTNPVDRIVGLAYLLSATQIPAYYEEQSEEDAWTSLVNSMSMRYQACLFFSYPEPGSGNKVWRPSWKQV</sequence>
<dbReference type="Pfam" id="PF06985">
    <property type="entry name" value="HET"/>
    <property type="match status" value="1"/>
</dbReference>
<evidence type="ECO:0000313" key="3">
    <source>
        <dbReference type="Proteomes" id="UP000217790"/>
    </source>
</evidence>
<name>A0A2H3CUA1_ARMGA</name>
<evidence type="ECO:0000259" key="1">
    <source>
        <dbReference type="Pfam" id="PF06985"/>
    </source>
</evidence>
<proteinExistence type="predicted"/>